<dbReference type="Proteomes" id="UP000794436">
    <property type="component" value="Unassembled WGS sequence"/>
</dbReference>
<dbReference type="SMART" id="SM00133">
    <property type="entry name" value="S_TK_X"/>
    <property type="match status" value="1"/>
</dbReference>
<evidence type="ECO:0000259" key="10">
    <source>
        <dbReference type="PROSITE" id="PS50011"/>
    </source>
</evidence>
<evidence type="ECO:0000313" key="14">
    <source>
        <dbReference type="Proteomes" id="UP000794436"/>
    </source>
</evidence>
<proteinExistence type="inferred from homology"/>
<evidence type="ECO:0000256" key="7">
    <source>
        <dbReference type="ARBA" id="ARBA00022840"/>
    </source>
</evidence>
<dbReference type="PROSITE" id="PS51285">
    <property type="entry name" value="AGC_KINASE_CTER"/>
    <property type="match status" value="1"/>
</dbReference>
<dbReference type="FunFam" id="3.30.200.20:FF:000362">
    <property type="entry name" value="Non-specific serine/threonine protein kinase"/>
    <property type="match status" value="1"/>
</dbReference>
<evidence type="ECO:0000256" key="6">
    <source>
        <dbReference type="ARBA" id="ARBA00022777"/>
    </source>
</evidence>
<dbReference type="Gene3D" id="3.30.1520.10">
    <property type="entry name" value="Phox-like domain"/>
    <property type="match status" value="1"/>
</dbReference>
<feature type="region of interest" description="Disordered" evidence="9">
    <location>
        <begin position="1"/>
        <end position="69"/>
    </location>
</feature>
<dbReference type="GO" id="GO:0004674">
    <property type="term" value="F:protein serine/threonine kinase activity"/>
    <property type="evidence" value="ECO:0007669"/>
    <property type="project" value="UniProtKB-KW"/>
</dbReference>
<evidence type="ECO:0000256" key="5">
    <source>
        <dbReference type="ARBA" id="ARBA00022741"/>
    </source>
</evidence>
<keyword evidence="6" id="KW-0418">Kinase</keyword>
<dbReference type="Pfam" id="PF00787">
    <property type="entry name" value="PX"/>
    <property type="match status" value="1"/>
</dbReference>
<dbReference type="FunFam" id="1.10.510.10:FF:000527">
    <property type="entry name" value="Non-specific serine/threonine protein kinase"/>
    <property type="match status" value="1"/>
</dbReference>
<evidence type="ECO:0000259" key="12">
    <source>
        <dbReference type="PROSITE" id="PS51285"/>
    </source>
</evidence>
<feature type="compositionally biased region" description="Polar residues" evidence="9">
    <location>
        <begin position="29"/>
        <end position="42"/>
    </location>
</feature>
<feature type="region of interest" description="Disordered" evidence="9">
    <location>
        <begin position="84"/>
        <end position="107"/>
    </location>
</feature>
<dbReference type="SMART" id="SM00220">
    <property type="entry name" value="S_TKc"/>
    <property type="match status" value="1"/>
</dbReference>
<keyword evidence="5 8" id="KW-0547">Nucleotide-binding</keyword>
<feature type="compositionally biased region" description="Low complexity" evidence="9">
    <location>
        <begin position="43"/>
        <end position="54"/>
    </location>
</feature>
<evidence type="ECO:0000256" key="8">
    <source>
        <dbReference type="PROSITE-ProRule" id="PRU10141"/>
    </source>
</evidence>
<sequence>MPAAADEYGTPSSSSSSRPRPLSDRQLYQRASASTAPSVNAVSSYYADRSSTSSIPMASGANNKRGMNVNTGLSASFHQQLVMSPPTNMRTPPTALPSPNTSFYPPQAMRNSLTHVETGNRSSLGMASPSSTTSSTSSASFQHFNNNRSASELRSSQYMLNSSTNALDSSRSLSFFPATAPVSGDEIVKVEIPRWKSKHVDMARHHPDSISSPLATPVINSTGGIDRFSLATSQSGWDGKDFTASTGGRSAVSSTSHTHHGHDGSKRYTLFQVYVHFQSGRVSVIEKRYSHFRELHKLLRHKYATVNKLYFPPKKFFMSLSLHVIEQRREGIENYLNAVLTLRPRPNELVQFLSGGSSSDLSTMGPGMSGDHQFPDEDEGESDIFSDISSMRSHNQSLSYINGSINSPASTTGVPLIGMQDFEILKMLGKGSFGKVYMVRRKHDGEIMAMKVLRKSELVKRSQVNHTMTERRIMSSVQHPFIVALRYAFQTQSKLVMISDYCCGGEIFFHLKKFRSFSEAMVRFYAAELVAALGHLHSKDIVYRDLKPENILLDEQGHLRLTDFGLSKLNCSDFNGAKTFCGTPEYLAPEMLISRKKKTEYGKAVDWWSLGTLMYEMLTGWPPFFDRNIEAMCQKIMKAPLKFPSHFGLSPEVKNLIAALLERDPTYRIGCRPGAGVEDIKRHPFFAEIDWDALERRGVKPPFKPRVRSPTDIQNFDKEFTKEAPDHLFLQQDTRLPVSPKNEFQGFSFTRGSFTAPSSTTRGKSSFYAVDSRLSGEGYEVNMLRNNSIS</sequence>
<feature type="domain" description="PX" evidence="11">
    <location>
        <begin position="249"/>
        <end position="392"/>
    </location>
</feature>
<dbReference type="Gene3D" id="3.30.200.20">
    <property type="entry name" value="Phosphorylase Kinase, domain 1"/>
    <property type="match status" value="1"/>
</dbReference>
<dbReference type="SUPFAM" id="SSF56112">
    <property type="entry name" value="Protein kinase-like (PK-like)"/>
    <property type="match status" value="1"/>
</dbReference>
<accession>A0A8K1CU50</accession>
<dbReference type="Gene3D" id="1.10.510.10">
    <property type="entry name" value="Transferase(Phosphotransferase) domain 1"/>
    <property type="match status" value="1"/>
</dbReference>
<feature type="region of interest" description="Disordered" evidence="9">
    <location>
        <begin position="119"/>
        <end position="142"/>
    </location>
</feature>
<comment type="caution">
    <text evidence="13">The sequence shown here is derived from an EMBL/GenBank/DDBJ whole genome shotgun (WGS) entry which is preliminary data.</text>
</comment>
<name>A0A8K1CU50_PYTOL</name>
<dbReference type="Pfam" id="PF00069">
    <property type="entry name" value="Pkinase"/>
    <property type="match status" value="1"/>
</dbReference>
<dbReference type="GO" id="GO:0005524">
    <property type="term" value="F:ATP binding"/>
    <property type="evidence" value="ECO:0007669"/>
    <property type="project" value="UniProtKB-UniRule"/>
</dbReference>
<dbReference type="CDD" id="cd05123">
    <property type="entry name" value="STKc_AGC"/>
    <property type="match status" value="1"/>
</dbReference>
<dbReference type="InterPro" id="IPR017892">
    <property type="entry name" value="Pkinase_C"/>
</dbReference>
<comment type="similarity">
    <text evidence="1">Belongs to the protein kinase superfamily. AGC Ser/Thr protein kinase family.</text>
</comment>
<keyword evidence="3" id="KW-0597">Phosphoprotein</keyword>
<feature type="compositionally biased region" description="Low complexity" evidence="9">
    <location>
        <begin position="11"/>
        <end position="20"/>
    </location>
</feature>
<dbReference type="SUPFAM" id="SSF64268">
    <property type="entry name" value="PX domain"/>
    <property type="match status" value="1"/>
</dbReference>
<feature type="binding site" evidence="8">
    <location>
        <position position="451"/>
    </location>
    <ligand>
        <name>ATP</name>
        <dbReference type="ChEBI" id="CHEBI:30616"/>
    </ligand>
</feature>
<dbReference type="PANTHER" id="PTHR24351">
    <property type="entry name" value="RIBOSOMAL PROTEIN S6 KINASE"/>
    <property type="match status" value="1"/>
</dbReference>
<feature type="domain" description="AGC-kinase C-terminal" evidence="12">
    <location>
        <begin position="687"/>
        <end position="759"/>
    </location>
</feature>
<evidence type="ECO:0000256" key="3">
    <source>
        <dbReference type="ARBA" id="ARBA00022553"/>
    </source>
</evidence>
<protein>
    <recommendedName>
        <fullName evidence="15">AGC protein kinase</fullName>
    </recommendedName>
</protein>
<feature type="domain" description="Protein kinase" evidence="10">
    <location>
        <begin position="422"/>
        <end position="686"/>
    </location>
</feature>
<dbReference type="PROSITE" id="PS00107">
    <property type="entry name" value="PROTEIN_KINASE_ATP"/>
    <property type="match status" value="1"/>
</dbReference>
<dbReference type="InterPro" id="IPR000961">
    <property type="entry name" value="AGC-kinase_C"/>
</dbReference>
<dbReference type="OrthoDB" id="63267at2759"/>
<evidence type="ECO:0008006" key="15">
    <source>
        <dbReference type="Google" id="ProtNLM"/>
    </source>
</evidence>
<dbReference type="Pfam" id="PF00433">
    <property type="entry name" value="Pkinase_C"/>
    <property type="match status" value="1"/>
</dbReference>
<keyword evidence="14" id="KW-1185">Reference proteome</keyword>
<evidence type="ECO:0000256" key="9">
    <source>
        <dbReference type="SAM" id="MobiDB-lite"/>
    </source>
</evidence>
<evidence type="ECO:0000256" key="1">
    <source>
        <dbReference type="ARBA" id="ARBA00009903"/>
    </source>
</evidence>
<feature type="compositionally biased region" description="Low complexity" evidence="9">
    <location>
        <begin position="122"/>
        <end position="140"/>
    </location>
</feature>
<dbReference type="InterPro" id="IPR045270">
    <property type="entry name" value="STKc_AGC"/>
</dbReference>
<dbReference type="InterPro" id="IPR001683">
    <property type="entry name" value="PX_dom"/>
</dbReference>
<evidence type="ECO:0000313" key="13">
    <source>
        <dbReference type="EMBL" id="TMW68666.1"/>
    </source>
</evidence>
<keyword evidence="4" id="KW-0808">Transferase</keyword>
<dbReference type="GO" id="GO:0035091">
    <property type="term" value="F:phosphatidylinositol binding"/>
    <property type="evidence" value="ECO:0007669"/>
    <property type="project" value="InterPro"/>
</dbReference>
<evidence type="ECO:0000259" key="11">
    <source>
        <dbReference type="PROSITE" id="PS50195"/>
    </source>
</evidence>
<dbReference type="PROSITE" id="PS50011">
    <property type="entry name" value="PROTEIN_KINASE_DOM"/>
    <property type="match status" value="1"/>
</dbReference>
<keyword evidence="2" id="KW-0723">Serine/threonine-protein kinase</keyword>
<dbReference type="AlphaFoldDB" id="A0A8K1CU50"/>
<dbReference type="InterPro" id="IPR036871">
    <property type="entry name" value="PX_dom_sf"/>
</dbReference>
<dbReference type="InterPro" id="IPR008271">
    <property type="entry name" value="Ser/Thr_kinase_AS"/>
</dbReference>
<dbReference type="InterPro" id="IPR000719">
    <property type="entry name" value="Prot_kinase_dom"/>
</dbReference>
<dbReference type="PROSITE" id="PS00108">
    <property type="entry name" value="PROTEIN_KINASE_ST"/>
    <property type="match status" value="1"/>
</dbReference>
<gene>
    <name evidence="13" type="ORF">Poli38472_006134</name>
</gene>
<evidence type="ECO:0000256" key="4">
    <source>
        <dbReference type="ARBA" id="ARBA00022679"/>
    </source>
</evidence>
<dbReference type="InterPro" id="IPR017441">
    <property type="entry name" value="Protein_kinase_ATP_BS"/>
</dbReference>
<dbReference type="PROSITE" id="PS50195">
    <property type="entry name" value="PX"/>
    <property type="match status" value="1"/>
</dbReference>
<dbReference type="InterPro" id="IPR011009">
    <property type="entry name" value="Kinase-like_dom_sf"/>
</dbReference>
<keyword evidence="7 8" id="KW-0067">ATP-binding</keyword>
<organism evidence="13 14">
    <name type="scientific">Pythium oligandrum</name>
    <name type="common">Mycoparasitic fungus</name>
    <dbReference type="NCBI Taxonomy" id="41045"/>
    <lineage>
        <taxon>Eukaryota</taxon>
        <taxon>Sar</taxon>
        <taxon>Stramenopiles</taxon>
        <taxon>Oomycota</taxon>
        <taxon>Peronosporomycetes</taxon>
        <taxon>Pythiales</taxon>
        <taxon>Pythiaceae</taxon>
        <taxon>Pythium</taxon>
    </lineage>
</organism>
<dbReference type="CDD" id="cd06093">
    <property type="entry name" value="PX_domain"/>
    <property type="match status" value="1"/>
</dbReference>
<dbReference type="EMBL" id="SPLM01000002">
    <property type="protein sequence ID" value="TMW68666.1"/>
    <property type="molecule type" value="Genomic_DNA"/>
</dbReference>
<reference evidence="13" key="1">
    <citation type="submission" date="2019-03" db="EMBL/GenBank/DDBJ databases">
        <title>Long read genome sequence of the mycoparasitic Pythium oligandrum ATCC 38472 isolated from sugarbeet rhizosphere.</title>
        <authorList>
            <person name="Gaulin E."/>
        </authorList>
    </citation>
    <scope>NUCLEOTIDE SEQUENCE</scope>
    <source>
        <strain evidence="13">ATCC 38472_TT</strain>
    </source>
</reference>
<dbReference type="SMART" id="SM00312">
    <property type="entry name" value="PX"/>
    <property type="match status" value="1"/>
</dbReference>
<evidence type="ECO:0000256" key="2">
    <source>
        <dbReference type="ARBA" id="ARBA00022527"/>
    </source>
</evidence>